<evidence type="ECO:0000313" key="1">
    <source>
        <dbReference type="EMBL" id="CAK0864594.1"/>
    </source>
</evidence>
<dbReference type="Proteomes" id="UP001189429">
    <property type="component" value="Unassembled WGS sequence"/>
</dbReference>
<organism evidence="1 2">
    <name type="scientific">Prorocentrum cordatum</name>
    <dbReference type="NCBI Taxonomy" id="2364126"/>
    <lineage>
        <taxon>Eukaryota</taxon>
        <taxon>Sar</taxon>
        <taxon>Alveolata</taxon>
        <taxon>Dinophyceae</taxon>
        <taxon>Prorocentrales</taxon>
        <taxon>Prorocentraceae</taxon>
        <taxon>Prorocentrum</taxon>
    </lineage>
</organism>
<protein>
    <submittedName>
        <fullName evidence="1">Uncharacterized protein</fullName>
    </submittedName>
</protein>
<evidence type="ECO:0000313" key="2">
    <source>
        <dbReference type="Proteomes" id="UP001189429"/>
    </source>
</evidence>
<sequence length="80" mass="9038">SAWRIPESGDKKRNNPEYTVARVEDGRELPVATWGDGFRWEVPCAEAASFQEKSGNAKSLVIKEWDCKDGKSKALLKWVN</sequence>
<comment type="caution">
    <text evidence="1">The sequence shown here is derived from an EMBL/GenBank/DDBJ whole genome shotgun (WGS) entry which is preliminary data.</text>
</comment>
<feature type="non-terminal residue" evidence="1">
    <location>
        <position position="80"/>
    </location>
</feature>
<feature type="non-terminal residue" evidence="1">
    <location>
        <position position="1"/>
    </location>
</feature>
<proteinExistence type="predicted"/>
<reference evidence="1" key="1">
    <citation type="submission" date="2023-10" db="EMBL/GenBank/DDBJ databases">
        <authorList>
            <person name="Chen Y."/>
            <person name="Shah S."/>
            <person name="Dougan E. K."/>
            <person name="Thang M."/>
            <person name="Chan C."/>
        </authorList>
    </citation>
    <scope>NUCLEOTIDE SEQUENCE [LARGE SCALE GENOMIC DNA]</scope>
</reference>
<gene>
    <name evidence="1" type="ORF">PCOR1329_LOCUS52423</name>
</gene>
<name>A0ABN9V0U3_9DINO</name>
<keyword evidence="2" id="KW-1185">Reference proteome</keyword>
<accession>A0ABN9V0U3</accession>
<dbReference type="EMBL" id="CAUYUJ010016381">
    <property type="protein sequence ID" value="CAK0864594.1"/>
    <property type="molecule type" value="Genomic_DNA"/>
</dbReference>